<evidence type="ECO:0000259" key="8">
    <source>
        <dbReference type="Pfam" id="PF01765"/>
    </source>
</evidence>
<dbReference type="PANTHER" id="PTHR20982:SF3">
    <property type="entry name" value="MITOCHONDRIAL RIBOSOME RECYCLING FACTOR PSEUDO 1"/>
    <property type="match status" value="1"/>
</dbReference>
<sequence length="183" mass="20697">MVDEIIKSMQSKMDKTVDALKKDFGTIRTGKANPMMVEDVRVDYYGTLTPLNQLGKIACPEPRVILITPFEKGMLKDIEKAIFAASLGLTPNNDGSSIRINIPELTGERRKELAKVVKQKAEEKKVAIRNIRRDANDELKKHQSEMSQDEVKGHQDKIQKITDSYIAKLGDLEKEKEKEITTL</sequence>
<keyword evidence="11" id="KW-1185">Reference proteome</keyword>
<comment type="similarity">
    <text evidence="2 6">Belongs to the RRF family.</text>
</comment>
<evidence type="ECO:0000256" key="3">
    <source>
        <dbReference type="ARBA" id="ARBA00022490"/>
    </source>
</evidence>
<dbReference type="Gene3D" id="3.30.1360.40">
    <property type="match status" value="1"/>
</dbReference>
<dbReference type="InterPro" id="IPR023584">
    <property type="entry name" value="Ribosome_recyc_fac_dom"/>
</dbReference>
<comment type="caution">
    <text evidence="9">The sequence shown here is derived from an EMBL/GenBank/DDBJ whole genome shotgun (WGS) entry which is preliminary data.</text>
</comment>
<evidence type="ECO:0000313" key="9">
    <source>
        <dbReference type="EMBL" id="MCW7516048.1"/>
    </source>
</evidence>
<comment type="subcellular location">
    <subcellularLocation>
        <location evidence="1 6">Cytoplasm</location>
    </subcellularLocation>
</comment>
<dbReference type="HAMAP" id="MF_00040">
    <property type="entry name" value="RRF"/>
    <property type="match status" value="1"/>
</dbReference>
<evidence type="ECO:0000256" key="2">
    <source>
        <dbReference type="ARBA" id="ARBA00005912"/>
    </source>
</evidence>
<dbReference type="EMBL" id="RQGI01000032">
    <property type="protein sequence ID" value="TGL70963.1"/>
    <property type="molecule type" value="Genomic_DNA"/>
</dbReference>
<organism evidence="9 12">
    <name type="scientific">Leptospira levettii</name>
    <dbReference type="NCBI Taxonomy" id="2023178"/>
    <lineage>
        <taxon>Bacteria</taxon>
        <taxon>Pseudomonadati</taxon>
        <taxon>Spirochaetota</taxon>
        <taxon>Spirochaetia</taxon>
        <taxon>Leptospirales</taxon>
        <taxon>Leptospiraceae</taxon>
        <taxon>Leptospira</taxon>
    </lineage>
</organism>
<accession>A0A2N0B0N4</accession>
<feature type="region of interest" description="Disordered" evidence="7">
    <location>
        <begin position="134"/>
        <end position="156"/>
    </location>
</feature>
<evidence type="ECO:0000313" key="12">
    <source>
        <dbReference type="Proteomes" id="UP001209694"/>
    </source>
</evidence>
<reference evidence="10" key="1">
    <citation type="submission" date="2018-10" db="EMBL/GenBank/DDBJ databases">
        <authorList>
            <person name="Vincent A.T."/>
            <person name="Schiettekatte O."/>
            <person name="Bourhy P."/>
            <person name="Veyrier F.J."/>
            <person name="Picardeau M."/>
        </authorList>
    </citation>
    <scope>NUCLEOTIDE SEQUENCE</scope>
    <source>
        <strain evidence="10">201702449</strain>
    </source>
</reference>
<evidence type="ECO:0000256" key="6">
    <source>
        <dbReference type="HAMAP-Rule" id="MF_00040"/>
    </source>
</evidence>
<dbReference type="GeneID" id="93341986"/>
<dbReference type="CDD" id="cd00520">
    <property type="entry name" value="RRF"/>
    <property type="match status" value="1"/>
</dbReference>
<evidence type="ECO:0000256" key="7">
    <source>
        <dbReference type="SAM" id="MobiDB-lite"/>
    </source>
</evidence>
<evidence type="ECO:0000256" key="4">
    <source>
        <dbReference type="ARBA" id="ARBA00022917"/>
    </source>
</evidence>
<dbReference type="GO" id="GO:0043023">
    <property type="term" value="F:ribosomal large subunit binding"/>
    <property type="evidence" value="ECO:0007669"/>
    <property type="project" value="TreeGrafter"/>
</dbReference>
<reference evidence="11" key="2">
    <citation type="journal article" date="2019" name="PLoS Negl. Trop. Dis.">
        <title>Revisiting the worldwide diversity of Leptospira species in the environment.</title>
        <authorList>
            <person name="Vincent A.T."/>
            <person name="Schiettekatte O."/>
            <person name="Bourhy P."/>
            <person name="Veyrier F.J."/>
            <person name="Picardeau M."/>
        </authorList>
    </citation>
    <scope>NUCLEOTIDE SEQUENCE [LARGE SCALE GENOMIC DNA]</scope>
    <source>
        <strain evidence="11">201702449</strain>
    </source>
</reference>
<evidence type="ECO:0000313" key="11">
    <source>
        <dbReference type="Proteomes" id="UP000297352"/>
    </source>
</evidence>
<dbReference type="InterPro" id="IPR002661">
    <property type="entry name" value="Ribosome_recyc_fac"/>
</dbReference>
<keyword evidence="4 6" id="KW-0648">Protein biosynthesis</keyword>
<gene>
    <name evidence="6 9" type="primary">frr</name>
    <name evidence="10" type="ORF">EHQ60_09505</name>
    <name evidence="9" type="ORF">ND810_12840</name>
</gene>
<keyword evidence="3 6" id="KW-0963">Cytoplasm</keyword>
<comment type="function">
    <text evidence="5 6">Responsible for the release of ribosomes from messenger RNA at the termination of protein biosynthesis. May increase the efficiency of translation by recycling ribosomes from one round of translation to another.</text>
</comment>
<dbReference type="Pfam" id="PF01765">
    <property type="entry name" value="RRF"/>
    <property type="match status" value="1"/>
</dbReference>
<dbReference type="Gene3D" id="1.10.132.20">
    <property type="entry name" value="Ribosome-recycling factor"/>
    <property type="match status" value="1"/>
</dbReference>
<evidence type="ECO:0000256" key="1">
    <source>
        <dbReference type="ARBA" id="ARBA00004496"/>
    </source>
</evidence>
<proteinExistence type="inferred from homology"/>
<dbReference type="SMR" id="A0A2N0B0N4"/>
<dbReference type="SUPFAM" id="SSF55194">
    <property type="entry name" value="Ribosome recycling factor, RRF"/>
    <property type="match status" value="1"/>
</dbReference>
<dbReference type="AlphaFoldDB" id="A0A2N0B0N4"/>
<dbReference type="FunFam" id="1.10.132.20:FF:000001">
    <property type="entry name" value="Ribosome-recycling factor"/>
    <property type="match status" value="1"/>
</dbReference>
<dbReference type="NCBIfam" id="TIGR00496">
    <property type="entry name" value="frr"/>
    <property type="match status" value="1"/>
</dbReference>
<dbReference type="Proteomes" id="UP001209694">
    <property type="component" value="Unassembled WGS sequence"/>
</dbReference>
<dbReference type="FunFam" id="3.30.1360.40:FF:000001">
    <property type="entry name" value="Ribosome-recycling factor"/>
    <property type="match status" value="1"/>
</dbReference>
<dbReference type="InterPro" id="IPR036191">
    <property type="entry name" value="RRF_sf"/>
</dbReference>
<evidence type="ECO:0000313" key="10">
    <source>
        <dbReference type="EMBL" id="TGL70963.1"/>
    </source>
</evidence>
<dbReference type="PANTHER" id="PTHR20982">
    <property type="entry name" value="RIBOSOME RECYCLING FACTOR"/>
    <property type="match status" value="1"/>
</dbReference>
<dbReference type="RefSeq" id="WP_012389553.1">
    <property type="nucleotide sequence ID" value="NZ_JAIZBN010000003.1"/>
</dbReference>
<dbReference type="GO" id="GO:0005737">
    <property type="term" value="C:cytoplasm"/>
    <property type="evidence" value="ECO:0007669"/>
    <property type="project" value="UniProtKB-SubCell"/>
</dbReference>
<dbReference type="GO" id="GO:0006415">
    <property type="term" value="P:translational termination"/>
    <property type="evidence" value="ECO:0007669"/>
    <property type="project" value="UniProtKB-UniRule"/>
</dbReference>
<dbReference type="Proteomes" id="UP000297352">
    <property type="component" value="Unassembled WGS sequence"/>
</dbReference>
<reference evidence="9" key="3">
    <citation type="submission" date="2022-06" db="EMBL/GenBank/DDBJ databases">
        <title>Leptospira isolates from biofilms formed at urban environments.</title>
        <authorList>
            <person name="Ribeiro P.S."/>
            <person name="Sousa T."/>
            <person name="Carvalho N."/>
            <person name="Aburjaile F."/>
            <person name="Neves F."/>
            <person name="Oliveira D."/>
            <person name="Blanco L."/>
            <person name="Lima J."/>
            <person name="Costa F."/>
            <person name="Brenig B."/>
            <person name="Soares S."/>
            <person name="Ramos R."/>
            <person name="Goes-Neto A."/>
            <person name="Matiuzzi M."/>
            <person name="Azevedo V."/>
            <person name="Ristow P."/>
        </authorList>
    </citation>
    <scope>NUCLEOTIDE SEQUENCE</scope>
    <source>
        <strain evidence="9">VSF7</strain>
    </source>
</reference>
<feature type="domain" description="Ribosome recycling factor" evidence="8">
    <location>
        <begin position="20"/>
        <end position="180"/>
    </location>
</feature>
<protein>
    <recommendedName>
        <fullName evidence="6">Ribosome-recycling factor</fullName>
        <shortName evidence="6">RRF</shortName>
    </recommendedName>
    <alternativeName>
        <fullName evidence="6">Ribosome-releasing factor</fullName>
    </alternativeName>
</protein>
<evidence type="ECO:0000256" key="5">
    <source>
        <dbReference type="ARBA" id="ARBA00025050"/>
    </source>
</evidence>
<name>A0A2N0B0N4_9LEPT</name>
<dbReference type="EMBL" id="JAMQQD010000004">
    <property type="protein sequence ID" value="MCW7516048.1"/>
    <property type="molecule type" value="Genomic_DNA"/>
</dbReference>